<dbReference type="OrthoDB" id="2385619at2759"/>
<proteinExistence type="predicted"/>
<evidence type="ECO:0000313" key="1">
    <source>
        <dbReference type="EMBL" id="CAG8548549.1"/>
    </source>
</evidence>
<dbReference type="EMBL" id="CAJVPI010000543">
    <property type="protein sequence ID" value="CAG8548549.1"/>
    <property type="molecule type" value="Genomic_DNA"/>
</dbReference>
<accession>A0A9N9FNC7</accession>
<evidence type="ECO:0000313" key="2">
    <source>
        <dbReference type="Proteomes" id="UP000789739"/>
    </source>
</evidence>
<organism evidence="1 2">
    <name type="scientific">Paraglomus brasilianum</name>
    <dbReference type="NCBI Taxonomy" id="144538"/>
    <lineage>
        <taxon>Eukaryota</taxon>
        <taxon>Fungi</taxon>
        <taxon>Fungi incertae sedis</taxon>
        <taxon>Mucoromycota</taxon>
        <taxon>Glomeromycotina</taxon>
        <taxon>Glomeromycetes</taxon>
        <taxon>Paraglomerales</taxon>
        <taxon>Paraglomeraceae</taxon>
        <taxon>Paraglomus</taxon>
    </lineage>
</organism>
<reference evidence="1" key="1">
    <citation type="submission" date="2021-06" db="EMBL/GenBank/DDBJ databases">
        <authorList>
            <person name="Kallberg Y."/>
            <person name="Tangrot J."/>
            <person name="Rosling A."/>
        </authorList>
    </citation>
    <scope>NUCLEOTIDE SEQUENCE</scope>
    <source>
        <strain evidence="1">BR232B</strain>
    </source>
</reference>
<gene>
    <name evidence="1" type="ORF">PBRASI_LOCUS4961</name>
</gene>
<protein>
    <submittedName>
        <fullName evidence="1">1177_t:CDS:1</fullName>
    </submittedName>
</protein>
<comment type="caution">
    <text evidence="1">The sequence shown here is derived from an EMBL/GenBank/DDBJ whole genome shotgun (WGS) entry which is preliminary data.</text>
</comment>
<dbReference type="Proteomes" id="UP000789739">
    <property type="component" value="Unassembled WGS sequence"/>
</dbReference>
<sequence>MAYCRKGTYTEATDEEIAQNKAEKTEKTIYVSHEGKEEGKKGLSVLYFGNLLGFADRNLFVESGDDTIIVFDEADWNDAGFQALQFEMINAGYDCIRMSATFPGTPFSATSTYPMMRMFSGKLDPKMPAGVMRIDNSEQAEIIENMRGLEPNSIKFQDEQGLPIPVEVNLEERIRAEQYDENCEDVSCGQPYGSLGIVDGRRDRGYTPDIDTVICSGVAETKNLAEYFTYTAPKLGYTPISSLVQQMGRCAAMVKACFDGNIKQINDKAYKQIYNIDILRGALAYPDPKTFGKAPEELLIGLKITDQQRDKQLPIDNLE</sequence>
<name>A0A9N9FNC7_9GLOM</name>
<keyword evidence="2" id="KW-1185">Reference proteome</keyword>
<dbReference type="AlphaFoldDB" id="A0A9N9FNC7"/>